<accession>A0A2S5G6T1</accession>
<sequence>MKKHKRWKRIYLFLMIFFYVIFVPVTVGEWLLGDGGFPFTAIAVGVALPMIRKNHLTQLEQGAR</sequence>
<comment type="caution">
    <text evidence="2">The sequence shown here is derived from an EMBL/GenBank/DDBJ whole genome shotgun (WGS) entry which is preliminary data.</text>
</comment>
<keyword evidence="1" id="KW-1133">Transmembrane helix</keyword>
<reference evidence="2 3" key="1">
    <citation type="submission" date="2018-02" db="EMBL/GenBank/DDBJ databases">
        <title>Jeotgalibacillus proteolyticum sp. nov. a protease producing bacterium isolated from ocean sediments of Laizhou Bay.</title>
        <authorList>
            <person name="Li Y."/>
        </authorList>
    </citation>
    <scope>NUCLEOTIDE SEQUENCE [LARGE SCALE GENOMIC DNA]</scope>
    <source>
        <strain evidence="2 3">22-7</strain>
    </source>
</reference>
<evidence type="ECO:0000313" key="2">
    <source>
        <dbReference type="EMBL" id="PPA68653.1"/>
    </source>
</evidence>
<name>A0A2S5G6T1_9BACL</name>
<evidence type="ECO:0000313" key="3">
    <source>
        <dbReference type="Proteomes" id="UP000239047"/>
    </source>
</evidence>
<protein>
    <submittedName>
        <fullName evidence="2">Uncharacterized protein</fullName>
    </submittedName>
</protein>
<organism evidence="2 3">
    <name type="scientific">Jeotgalibacillus proteolyticus</name>
    <dbReference type="NCBI Taxonomy" id="2082395"/>
    <lineage>
        <taxon>Bacteria</taxon>
        <taxon>Bacillati</taxon>
        <taxon>Bacillota</taxon>
        <taxon>Bacilli</taxon>
        <taxon>Bacillales</taxon>
        <taxon>Caryophanaceae</taxon>
        <taxon>Jeotgalibacillus</taxon>
    </lineage>
</organism>
<gene>
    <name evidence="2" type="ORF">C4B60_20270</name>
</gene>
<keyword evidence="1" id="KW-0812">Transmembrane</keyword>
<keyword evidence="3" id="KW-1185">Reference proteome</keyword>
<dbReference type="RefSeq" id="WP_104059784.1">
    <property type="nucleotide sequence ID" value="NZ_PREZ01000010.1"/>
</dbReference>
<proteinExistence type="predicted"/>
<evidence type="ECO:0000256" key="1">
    <source>
        <dbReference type="SAM" id="Phobius"/>
    </source>
</evidence>
<dbReference type="EMBL" id="PREZ01000010">
    <property type="protein sequence ID" value="PPA68653.1"/>
    <property type="molecule type" value="Genomic_DNA"/>
</dbReference>
<dbReference type="OrthoDB" id="2454561at2"/>
<dbReference type="Proteomes" id="UP000239047">
    <property type="component" value="Unassembled WGS sequence"/>
</dbReference>
<keyword evidence="1" id="KW-0472">Membrane</keyword>
<feature type="transmembrane region" description="Helical" evidence="1">
    <location>
        <begin position="12"/>
        <end position="30"/>
    </location>
</feature>
<dbReference type="AlphaFoldDB" id="A0A2S5G6T1"/>